<dbReference type="Proteomes" id="UP001372338">
    <property type="component" value="Unassembled WGS sequence"/>
</dbReference>
<evidence type="ECO:0000313" key="3">
    <source>
        <dbReference type="Proteomes" id="UP001372338"/>
    </source>
</evidence>
<organism evidence="2 3">
    <name type="scientific">Crotalaria pallida</name>
    <name type="common">Smooth rattlebox</name>
    <name type="synonym">Crotalaria striata</name>
    <dbReference type="NCBI Taxonomy" id="3830"/>
    <lineage>
        <taxon>Eukaryota</taxon>
        <taxon>Viridiplantae</taxon>
        <taxon>Streptophyta</taxon>
        <taxon>Embryophyta</taxon>
        <taxon>Tracheophyta</taxon>
        <taxon>Spermatophyta</taxon>
        <taxon>Magnoliopsida</taxon>
        <taxon>eudicotyledons</taxon>
        <taxon>Gunneridae</taxon>
        <taxon>Pentapetalae</taxon>
        <taxon>rosids</taxon>
        <taxon>fabids</taxon>
        <taxon>Fabales</taxon>
        <taxon>Fabaceae</taxon>
        <taxon>Papilionoideae</taxon>
        <taxon>50 kb inversion clade</taxon>
        <taxon>genistoids sensu lato</taxon>
        <taxon>core genistoids</taxon>
        <taxon>Crotalarieae</taxon>
        <taxon>Crotalaria</taxon>
    </lineage>
</organism>
<comment type="caution">
    <text evidence="2">The sequence shown here is derived from an EMBL/GenBank/DDBJ whole genome shotgun (WGS) entry which is preliminary data.</text>
</comment>
<evidence type="ECO:0000256" key="1">
    <source>
        <dbReference type="SAM" id="MobiDB-lite"/>
    </source>
</evidence>
<accession>A0AAN9EKM4</accession>
<evidence type="ECO:0000313" key="2">
    <source>
        <dbReference type="EMBL" id="KAK7256500.1"/>
    </source>
</evidence>
<sequence length="476" mass="53004">MKSVVWFESLIDDLQLLVMREEVGALPSSTSKRLEDCEGSFSKDKVRYKRLTGADNNPRSPVPNSVLEDVTNVLKPSHYQESAPVTQSNNVQRSEVLNTEDLNSAVLSYIEMSQYRAEKASICDKSDIINCSDPMVGVIGHEKKLTFKSVNSIVCDLSQRLINVEGKELVKFIVAFTISVFESVFCDLNCKVAVGDAAQPLRRSKRFRLLGSLGLSKPGKINVEKFRGQSSVSFQSQDWKENIDPKIIDDGVLRHEKKLTFKSVDSIVCDLSQQVSNVEEKSKRNVGSLNTPNDAGVDTDETRLQPDSKLRYDAAQPLRRSKRYRMLGSSCSSQPGKNNVDVLHGQTSGSFQSHYWKENIDSGSINLGVLRHEKKLTFKSVNSIVCDLSQQVSNVEDNSKRNVGSLNPCNDAGKNNVEAIRGQSSVSSQSQALKENIDPDCIHDRDKDDDKLTNASVSGVLFLLLKYAPIFQLWFI</sequence>
<dbReference type="AlphaFoldDB" id="A0AAN9EKM4"/>
<feature type="region of interest" description="Disordered" evidence="1">
    <location>
        <begin position="280"/>
        <end position="301"/>
    </location>
</feature>
<gene>
    <name evidence="2" type="ORF">RIF29_29951</name>
</gene>
<proteinExistence type="predicted"/>
<name>A0AAN9EKM4_CROPI</name>
<keyword evidence="3" id="KW-1185">Reference proteome</keyword>
<dbReference type="EMBL" id="JAYWIO010000006">
    <property type="protein sequence ID" value="KAK7256500.1"/>
    <property type="molecule type" value="Genomic_DNA"/>
</dbReference>
<reference evidence="2 3" key="1">
    <citation type="submission" date="2024-01" db="EMBL/GenBank/DDBJ databases">
        <title>The genomes of 5 underutilized Papilionoideae crops provide insights into root nodulation and disease resistanc.</title>
        <authorList>
            <person name="Yuan L."/>
        </authorList>
    </citation>
    <scope>NUCLEOTIDE SEQUENCE [LARGE SCALE GENOMIC DNA]</scope>
    <source>
        <strain evidence="2">ZHUSHIDOU_FW_LH</strain>
        <tissue evidence="2">Leaf</tissue>
    </source>
</reference>
<protein>
    <submittedName>
        <fullName evidence="2">Uncharacterized protein</fullName>
    </submittedName>
</protein>